<proteinExistence type="predicted"/>
<accession>A0ABY4MJY2</accession>
<reference evidence="1" key="1">
    <citation type="submission" date="2021-10" db="EMBL/GenBank/DDBJ databases">
        <title>Streptomyces nigrumlapis sp.nov.,an antimicrobial producing actinobacterium isolated from Black Gobi rocks.</title>
        <authorList>
            <person name="Wen Y."/>
            <person name="Zhang W."/>
            <person name="Liu X.G."/>
        </authorList>
    </citation>
    <scope>NUCLEOTIDE SEQUENCE</scope>
    <source>
        <strain evidence="1">ST13-2-2</strain>
    </source>
</reference>
<protein>
    <submittedName>
        <fullName evidence="1">Uncharacterized protein</fullName>
    </submittedName>
</protein>
<dbReference type="EMBL" id="CP086322">
    <property type="protein sequence ID" value="UQA96715.1"/>
    <property type="molecule type" value="Genomic_DNA"/>
</dbReference>
<evidence type="ECO:0000313" key="1">
    <source>
        <dbReference type="EMBL" id="UQA96715.1"/>
    </source>
</evidence>
<dbReference type="Proteomes" id="UP000830115">
    <property type="component" value="Chromosome"/>
</dbReference>
<evidence type="ECO:0000313" key="2">
    <source>
        <dbReference type="Proteomes" id="UP000830115"/>
    </source>
</evidence>
<keyword evidence="2" id="KW-1185">Reference proteome</keyword>
<name>A0ABY4MJY2_9ACTN</name>
<sequence length="402" mass="45786">MQELDETFAAPDGRRSAQLAPLAEVLEQYDNPYSLVWYLRRPGGQLIRAMASGHLECSHETLDTLRQTPSVHQLRGLLVLAEVLKPREEQLAQFKRDVKVCLDEIKDPRERSVLARYARWHLMPLAHHRLERSGFSRFQREQLRRKLTAARQLLEYIHRRGRTLDTVTQAIVDRWLTANRQLQNYARPFLIWAANCHLAPENVAIATATKTVDRSIMTDADRIITALNLETDESLQILDRVAGCLVLQYGQMADRLVNLTIDQVLSHPEEPGVLGLQLGRDPLWLRPRLSALLHQLINERRPLAAPLRTRETPYLFPGLRPDRPMTSHTLQQRLTRLGIPTVSKARNGAWLAMVGAVHWKMLADLLGIADGTAHHWHKLNGGDRASYVASRLKAAQTPTEPE</sequence>
<organism evidence="1 2">
    <name type="scientific">Streptomyces halobius</name>
    <dbReference type="NCBI Taxonomy" id="2879846"/>
    <lineage>
        <taxon>Bacteria</taxon>
        <taxon>Bacillati</taxon>
        <taxon>Actinomycetota</taxon>
        <taxon>Actinomycetes</taxon>
        <taxon>Kitasatosporales</taxon>
        <taxon>Streptomycetaceae</taxon>
        <taxon>Streptomyces</taxon>
    </lineage>
</organism>
<gene>
    <name evidence="1" type="ORF">K9S39_36925</name>
</gene>
<dbReference type="RefSeq" id="WP_248867638.1">
    <property type="nucleotide sequence ID" value="NZ_CP086322.1"/>
</dbReference>